<dbReference type="InterPro" id="IPR035474">
    <property type="entry name" value="SIS_Kpsf"/>
</dbReference>
<dbReference type="Gene3D" id="3.40.50.10490">
    <property type="entry name" value="Glucose-6-phosphate isomerase like protein, domain 1"/>
    <property type="match status" value="1"/>
</dbReference>
<evidence type="ECO:0000256" key="5">
    <source>
        <dbReference type="PIRSR" id="PIRSR004692-2"/>
    </source>
</evidence>
<dbReference type="PANTHER" id="PTHR42745:SF1">
    <property type="entry name" value="ARABINOSE 5-PHOSPHATE ISOMERASE KDSD"/>
    <property type="match status" value="1"/>
</dbReference>
<dbReference type="InterPro" id="IPR000644">
    <property type="entry name" value="CBS_dom"/>
</dbReference>
<feature type="domain" description="CBS" evidence="8">
    <location>
        <begin position="269"/>
        <end position="322"/>
    </location>
</feature>
<evidence type="ECO:0000313" key="10">
    <source>
        <dbReference type="EMBL" id="KAB2931032.1"/>
    </source>
</evidence>
<accession>A0A833LY17</accession>
<dbReference type="InterPro" id="IPR046348">
    <property type="entry name" value="SIS_dom_sf"/>
</dbReference>
<reference evidence="10 11" key="1">
    <citation type="submission" date="2019-10" db="EMBL/GenBank/DDBJ databases">
        <title>Extracellular Electron Transfer in a Candidatus Methanoperedens spp. Enrichment Culture.</title>
        <authorList>
            <person name="Berger S."/>
            <person name="Rangel Shaw D."/>
            <person name="Berben T."/>
            <person name="In 'T Zandt M."/>
            <person name="Frank J."/>
            <person name="Reimann J."/>
            <person name="Jetten M.S.M."/>
            <person name="Welte C.U."/>
        </authorList>
    </citation>
    <scope>NUCLEOTIDE SEQUENCE [LARGE SCALE GENOMIC DNA]</scope>
    <source>
        <strain evidence="10">SB12</strain>
    </source>
</reference>
<dbReference type="Pfam" id="PF01380">
    <property type="entry name" value="SIS"/>
    <property type="match status" value="1"/>
</dbReference>
<feature type="domain" description="SIS" evidence="9">
    <location>
        <begin position="33"/>
        <end position="176"/>
    </location>
</feature>
<feature type="site" description="Catalytically relevant" evidence="6">
    <location>
        <position position="103"/>
    </location>
</feature>
<dbReference type="PANTHER" id="PTHR42745">
    <property type="match status" value="1"/>
</dbReference>
<protein>
    <submittedName>
        <fullName evidence="10">KpsF/GutQ family sugar-phosphate isomerase</fullName>
    </submittedName>
</protein>
<keyword evidence="5" id="KW-0479">Metal-binding</keyword>
<dbReference type="NCBIfam" id="TIGR00393">
    <property type="entry name" value="kpsF"/>
    <property type="match status" value="1"/>
</dbReference>
<keyword evidence="3 7" id="KW-0129">CBS domain</keyword>
<dbReference type="GO" id="GO:0019146">
    <property type="term" value="F:arabinose-5-phosphate isomerase activity"/>
    <property type="evidence" value="ECO:0007669"/>
    <property type="project" value="UniProtKB-ARBA"/>
</dbReference>
<dbReference type="PROSITE" id="PS51464">
    <property type="entry name" value="SIS"/>
    <property type="match status" value="1"/>
</dbReference>
<proteinExistence type="inferred from homology"/>
<dbReference type="InterPro" id="IPR046342">
    <property type="entry name" value="CBS_dom_sf"/>
</dbReference>
<dbReference type="InterPro" id="IPR050986">
    <property type="entry name" value="GutQ/KpsF_isomerases"/>
</dbReference>
<sequence>MNVTELFFSSYRHQITELQNNLKLIGDESLQQAIDILMNCKGKVACTGMGKSGLIAQKLAATFSSTGTPAFFLHPGESLHGDLGALQKDDVVLCLAKSGESDEVVQMLQVVQKMGNRIISILGNAESRAGRMSDVIIMAKVSREADPLNLAPTASTTVSLVVGDALASALAELRGFKPENFALYHPAGQLGKRLLLNVEDLLVLDHGIPVVGQDASMKELLETVTKPNLGGAMITDASGKLIGIVTDGDIRRSILRFGNVLEQSIASVMTASPLRIKKGSRAIDALHMMEERKSPINVLPVVDDEDHPIGLLRLHDLVRAGL</sequence>
<keyword evidence="2" id="KW-0677">Repeat</keyword>
<dbReference type="PIRSF" id="PIRSF004692">
    <property type="entry name" value="KdsD_KpsF"/>
    <property type="match status" value="1"/>
</dbReference>
<dbReference type="EMBL" id="WBUI01000016">
    <property type="protein sequence ID" value="KAB2931032.1"/>
    <property type="molecule type" value="Genomic_DNA"/>
</dbReference>
<feature type="binding site" evidence="5">
    <location>
        <position position="74"/>
    </location>
    <ligand>
        <name>Zn(2+)</name>
        <dbReference type="ChEBI" id="CHEBI:29105"/>
    </ligand>
</feature>
<keyword evidence="5" id="KW-0862">Zinc</keyword>
<name>A0A833LY17_9LEPT</name>
<evidence type="ECO:0000256" key="1">
    <source>
        <dbReference type="ARBA" id="ARBA00008165"/>
    </source>
</evidence>
<comment type="similarity">
    <text evidence="1 4">Belongs to the SIS family. GutQ/KpsF subfamily.</text>
</comment>
<dbReference type="GO" id="GO:0005975">
    <property type="term" value="P:carbohydrate metabolic process"/>
    <property type="evidence" value="ECO:0007669"/>
    <property type="project" value="InterPro"/>
</dbReference>
<dbReference type="FunFam" id="3.40.50.10490:FF:000011">
    <property type="entry name" value="Arabinose 5-phosphate isomerase"/>
    <property type="match status" value="1"/>
</dbReference>
<dbReference type="GO" id="GO:1901135">
    <property type="term" value="P:carbohydrate derivative metabolic process"/>
    <property type="evidence" value="ECO:0007669"/>
    <property type="project" value="InterPro"/>
</dbReference>
<dbReference type="CDD" id="cd05014">
    <property type="entry name" value="SIS_Kpsf"/>
    <property type="match status" value="1"/>
</dbReference>
<dbReference type="Gene3D" id="3.10.580.10">
    <property type="entry name" value="CBS-domain"/>
    <property type="match status" value="1"/>
</dbReference>
<evidence type="ECO:0000256" key="7">
    <source>
        <dbReference type="PROSITE-ProRule" id="PRU00703"/>
    </source>
</evidence>
<dbReference type="InterPro" id="IPR004800">
    <property type="entry name" value="KdsD/KpsF-type"/>
</dbReference>
<feature type="domain" description="CBS" evidence="8">
    <location>
        <begin position="204"/>
        <end position="261"/>
    </location>
</feature>
<dbReference type="InterPro" id="IPR001347">
    <property type="entry name" value="SIS_dom"/>
</dbReference>
<dbReference type="CDD" id="cd04604">
    <property type="entry name" value="CBS_pair_SIS_assoc"/>
    <property type="match status" value="1"/>
</dbReference>
<gene>
    <name evidence="10" type="ORF">F9K24_15170</name>
</gene>
<evidence type="ECO:0000259" key="8">
    <source>
        <dbReference type="PROSITE" id="PS51371"/>
    </source>
</evidence>
<evidence type="ECO:0000256" key="6">
    <source>
        <dbReference type="PIRSR" id="PIRSR004692-3"/>
    </source>
</evidence>
<evidence type="ECO:0000256" key="3">
    <source>
        <dbReference type="ARBA" id="ARBA00023122"/>
    </source>
</evidence>
<feature type="site" description="Catalytically relevant" evidence="6">
    <location>
        <position position="51"/>
    </location>
</feature>
<dbReference type="GO" id="GO:0046872">
    <property type="term" value="F:metal ion binding"/>
    <property type="evidence" value="ECO:0007669"/>
    <property type="project" value="UniProtKB-KW"/>
</dbReference>
<evidence type="ECO:0000256" key="4">
    <source>
        <dbReference type="PIRNR" id="PIRNR004692"/>
    </source>
</evidence>
<dbReference type="Proteomes" id="UP000460298">
    <property type="component" value="Unassembled WGS sequence"/>
</dbReference>
<dbReference type="SUPFAM" id="SSF53697">
    <property type="entry name" value="SIS domain"/>
    <property type="match status" value="1"/>
</dbReference>
<feature type="site" description="Catalytically relevant" evidence="6">
    <location>
        <position position="144"/>
    </location>
</feature>
<dbReference type="SMART" id="SM00116">
    <property type="entry name" value="CBS"/>
    <property type="match status" value="2"/>
</dbReference>
<feature type="site" description="Catalytically relevant" evidence="6">
    <location>
        <position position="185"/>
    </location>
</feature>
<dbReference type="AlphaFoldDB" id="A0A833LY17"/>
<comment type="caution">
    <text evidence="10">The sequence shown here is derived from an EMBL/GenBank/DDBJ whole genome shotgun (WGS) entry which is preliminary data.</text>
</comment>
<evidence type="ECO:0000259" key="9">
    <source>
        <dbReference type="PROSITE" id="PS51464"/>
    </source>
</evidence>
<dbReference type="PROSITE" id="PS51371">
    <property type="entry name" value="CBS"/>
    <property type="match status" value="2"/>
</dbReference>
<evidence type="ECO:0000256" key="2">
    <source>
        <dbReference type="ARBA" id="ARBA00022737"/>
    </source>
</evidence>
<organism evidence="10 11">
    <name type="scientific">Leptonema illini</name>
    <dbReference type="NCBI Taxonomy" id="183"/>
    <lineage>
        <taxon>Bacteria</taxon>
        <taxon>Pseudomonadati</taxon>
        <taxon>Spirochaetota</taxon>
        <taxon>Spirochaetia</taxon>
        <taxon>Leptospirales</taxon>
        <taxon>Leptospiraceae</taxon>
        <taxon>Leptonema</taxon>
    </lineage>
</organism>
<evidence type="ECO:0000313" key="11">
    <source>
        <dbReference type="Proteomes" id="UP000460298"/>
    </source>
</evidence>
<dbReference type="Pfam" id="PF00571">
    <property type="entry name" value="CBS"/>
    <property type="match status" value="2"/>
</dbReference>
<keyword evidence="10" id="KW-0413">Isomerase</keyword>
<dbReference type="GO" id="GO:0097367">
    <property type="term" value="F:carbohydrate derivative binding"/>
    <property type="evidence" value="ECO:0007669"/>
    <property type="project" value="InterPro"/>
</dbReference>